<dbReference type="Pfam" id="PF03544">
    <property type="entry name" value="TonB_C"/>
    <property type="match status" value="1"/>
</dbReference>
<comment type="subcellular location">
    <subcellularLocation>
        <location evidence="1">Membrane</location>
        <topology evidence="1">Single-pass membrane protein</topology>
    </subcellularLocation>
</comment>
<dbReference type="SUPFAM" id="SSF74653">
    <property type="entry name" value="TolA/TonB C-terminal domain"/>
    <property type="match status" value="1"/>
</dbReference>
<feature type="transmembrane region" description="Helical" evidence="6">
    <location>
        <begin position="22"/>
        <end position="43"/>
    </location>
</feature>
<keyword evidence="4 6" id="KW-0472">Membrane</keyword>
<evidence type="ECO:0000313" key="8">
    <source>
        <dbReference type="EMBL" id="RBP40052.1"/>
    </source>
</evidence>
<dbReference type="GO" id="GO:0055085">
    <property type="term" value="P:transmembrane transport"/>
    <property type="evidence" value="ECO:0007669"/>
    <property type="project" value="InterPro"/>
</dbReference>
<evidence type="ECO:0000259" key="7">
    <source>
        <dbReference type="Pfam" id="PF03544"/>
    </source>
</evidence>
<evidence type="ECO:0000256" key="4">
    <source>
        <dbReference type="ARBA" id="ARBA00023136"/>
    </source>
</evidence>
<accession>A0A366HE42</accession>
<evidence type="ECO:0000256" key="5">
    <source>
        <dbReference type="SAM" id="MobiDB-lite"/>
    </source>
</evidence>
<gene>
    <name evidence="8" type="ORF">DFR37_104148</name>
</gene>
<evidence type="ECO:0000256" key="3">
    <source>
        <dbReference type="ARBA" id="ARBA00022989"/>
    </source>
</evidence>
<keyword evidence="2 6" id="KW-0812">Transmembrane</keyword>
<comment type="caution">
    <text evidence="8">The sequence shown here is derived from an EMBL/GenBank/DDBJ whole genome shotgun (WGS) entry which is preliminary data.</text>
</comment>
<feature type="region of interest" description="Disordered" evidence="5">
    <location>
        <begin position="131"/>
        <end position="153"/>
    </location>
</feature>
<dbReference type="NCBIfam" id="TIGR01352">
    <property type="entry name" value="tonB_Cterm"/>
    <property type="match status" value="1"/>
</dbReference>
<reference evidence="8 9" key="1">
    <citation type="submission" date="2018-06" db="EMBL/GenBank/DDBJ databases">
        <title>Genomic Encyclopedia of Type Strains, Phase IV (KMG-IV): sequencing the most valuable type-strain genomes for metagenomic binning, comparative biology and taxonomic classification.</title>
        <authorList>
            <person name="Goeker M."/>
        </authorList>
    </citation>
    <scope>NUCLEOTIDE SEQUENCE [LARGE SCALE GENOMIC DNA]</scope>
    <source>
        <strain evidence="8 9">DSM 25520</strain>
    </source>
</reference>
<evidence type="ECO:0000256" key="1">
    <source>
        <dbReference type="ARBA" id="ARBA00004167"/>
    </source>
</evidence>
<dbReference type="RefSeq" id="WP_242341801.1">
    <property type="nucleotide sequence ID" value="NZ_JACCEU010000005.1"/>
</dbReference>
<dbReference type="InterPro" id="IPR006260">
    <property type="entry name" value="TonB/TolA_C"/>
</dbReference>
<evidence type="ECO:0000256" key="6">
    <source>
        <dbReference type="SAM" id="Phobius"/>
    </source>
</evidence>
<sequence length="297" mass="32642">MNSADINAWPPTGPQQAQRRRLYIAIALSLCVHAAVLAIRFIAPQPPAAVKDDILEVALVNARTETAPVAPALLAQNQINAGGNAATGTTASPLPRTAESSPDQIVLAALRKRQQELENQQQRLYTQLQSLQKTPPARKSPDMLQQSPDAGEDNLNQESLVLNAQISAIKERIELYNARPRQQFVGPSTKAVGYAQYVEAWRKKIEFLGTEHYPDEARGKVYGTLQLTVYIAKNGDLIRMEINKPSEHAVLNLAAQRIVQLAAPFAPLPPEVAKTTDVLAITRSWHFINNQLNTETP</sequence>
<dbReference type="InterPro" id="IPR037682">
    <property type="entry name" value="TonB_C"/>
</dbReference>
<keyword evidence="3 6" id="KW-1133">Transmembrane helix</keyword>
<evidence type="ECO:0000256" key="2">
    <source>
        <dbReference type="ARBA" id="ARBA00022692"/>
    </source>
</evidence>
<keyword evidence="9" id="KW-1185">Reference proteome</keyword>
<feature type="compositionally biased region" description="Polar residues" evidence="5">
    <location>
        <begin position="143"/>
        <end position="153"/>
    </location>
</feature>
<proteinExistence type="predicted"/>
<organism evidence="8 9">
    <name type="scientific">Eoetvoesiella caeni</name>
    <dbReference type="NCBI Taxonomy" id="645616"/>
    <lineage>
        <taxon>Bacteria</taxon>
        <taxon>Pseudomonadati</taxon>
        <taxon>Pseudomonadota</taxon>
        <taxon>Betaproteobacteria</taxon>
        <taxon>Burkholderiales</taxon>
        <taxon>Alcaligenaceae</taxon>
        <taxon>Eoetvoesiella</taxon>
    </lineage>
</organism>
<protein>
    <submittedName>
        <fullName evidence="8">Protein TonB</fullName>
    </submittedName>
</protein>
<dbReference type="AlphaFoldDB" id="A0A366HE42"/>
<evidence type="ECO:0000313" key="9">
    <source>
        <dbReference type="Proteomes" id="UP000253628"/>
    </source>
</evidence>
<dbReference type="Gene3D" id="3.30.1150.10">
    <property type="match status" value="1"/>
</dbReference>
<dbReference type="Proteomes" id="UP000253628">
    <property type="component" value="Unassembled WGS sequence"/>
</dbReference>
<feature type="domain" description="TonB C-terminal" evidence="7">
    <location>
        <begin position="212"/>
        <end position="278"/>
    </location>
</feature>
<dbReference type="GO" id="GO:0016020">
    <property type="term" value="C:membrane"/>
    <property type="evidence" value="ECO:0007669"/>
    <property type="project" value="UniProtKB-SubCell"/>
</dbReference>
<name>A0A366HE42_9BURK</name>
<dbReference type="EMBL" id="QNRQ01000004">
    <property type="protein sequence ID" value="RBP40052.1"/>
    <property type="molecule type" value="Genomic_DNA"/>
</dbReference>